<evidence type="ECO:0000313" key="2">
    <source>
        <dbReference type="Proteomes" id="UP000694861"/>
    </source>
</evidence>
<reference evidence="3" key="2">
    <citation type="submission" date="2025-08" db="UniProtKB">
        <authorList>
            <consortium name="RefSeq"/>
        </authorList>
    </citation>
    <scope>IDENTIFICATION</scope>
</reference>
<dbReference type="RefSeq" id="XP_008225041.2">
    <property type="nucleotide sequence ID" value="XM_008226819.2"/>
</dbReference>
<protein>
    <submittedName>
        <fullName evidence="3">Uncharacterized protein LOC103324727</fullName>
    </submittedName>
</protein>
<evidence type="ECO:0000313" key="3">
    <source>
        <dbReference type="RefSeq" id="XP_008225041.2"/>
    </source>
</evidence>
<accession>A0ABM0NHW5</accession>
<dbReference type="GeneID" id="103324727"/>
<dbReference type="Proteomes" id="UP000694861">
    <property type="component" value="Linkage group LG3"/>
</dbReference>
<proteinExistence type="predicted"/>
<reference evidence="2" key="1">
    <citation type="journal article" date="2012" name="Nat. Commun.">
        <title>The genome of Prunus mume.</title>
        <authorList>
            <person name="Zhang Q."/>
            <person name="Chen W."/>
            <person name="Sun L."/>
            <person name="Zhao F."/>
            <person name="Huang B."/>
            <person name="Yang W."/>
            <person name="Tao Y."/>
            <person name="Wang J."/>
            <person name="Yuan Z."/>
            <person name="Fan G."/>
            <person name="Xing Z."/>
            <person name="Han C."/>
            <person name="Pan H."/>
            <person name="Zhong X."/>
            <person name="Shi W."/>
            <person name="Liang X."/>
            <person name="Du D."/>
            <person name="Sun F."/>
            <person name="Xu Z."/>
            <person name="Hao R."/>
            <person name="Lv T."/>
            <person name="Lv Y."/>
            <person name="Zheng Z."/>
            <person name="Sun M."/>
            <person name="Luo L."/>
            <person name="Cai M."/>
            <person name="Gao Y."/>
            <person name="Wang J."/>
            <person name="Yin Y."/>
            <person name="Xu X."/>
            <person name="Cheng T."/>
            <person name="Wang J."/>
        </authorList>
    </citation>
    <scope>NUCLEOTIDE SEQUENCE [LARGE SCALE GENOMIC DNA]</scope>
</reference>
<feature type="compositionally biased region" description="Acidic residues" evidence="1">
    <location>
        <begin position="48"/>
        <end position="90"/>
    </location>
</feature>
<keyword evidence="2" id="KW-1185">Reference proteome</keyword>
<name>A0ABM0NHW5_PRUMU</name>
<gene>
    <name evidence="3" type="primary">LOC103324727</name>
</gene>
<feature type="region of interest" description="Disordered" evidence="1">
    <location>
        <begin position="45"/>
        <end position="90"/>
    </location>
</feature>
<organism evidence="2 3">
    <name type="scientific">Prunus mume</name>
    <name type="common">Japanese apricot</name>
    <name type="synonym">Armeniaca mume</name>
    <dbReference type="NCBI Taxonomy" id="102107"/>
    <lineage>
        <taxon>Eukaryota</taxon>
        <taxon>Viridiplantae</taxon>
        <taxon>Streptophyta</taxon>
        <taxon>Embryophyta</taxon>
        <taxon>Tracheophyta</taxon>
        <taxon>Spermatophyta</taxon>
        <taxon>Magnoliopsida</taxon>
        <taxon>eudicotyledons</taxon>
        <taxon>Gunneridae</taxon>
        <taxon>Pentapetalae</taxon>
        <taxon>rosids</taxon>
        <taxon>fabids</taxon>
        <taxon>Rosales</taxon>
        <taxon>Rosaceae</taxon>
        <taxon>Amygdaloideae</taxon>
        <taxon>Amygdaleae</taxon>
        <taxon>Prunus</taxon>
    </lineage>
</organism>
<sequence length="187" mass="20647">MDNVSSLECLKFDSQSKVLCKDGGGKDLLSSAMVPINCDTPITWSEAYESETDDSETDDSEVDESEADVSETDESETDYSDTDDSETDDSETEKLISHECGYCLKVGDHFTQVCPYRNNVPENAIVGKRCVVICHCCGCHFRDSRCSRCGGSDGFAILMNCIHCGNYGEHMTYMCPNRKPSPHLCSL</sequence>
<evidence type="ECO:0000256" key="1">
    <source>
        <dbReference type="SAM" id="MobiDB-lite"/>
    </source>
</evidence>